<dbReference type="PROSITE" id="PS51257">
    <property type="entry name" value="PROKAR_LIPOPROTEIN"/>
    <property type="match status" value="1"/>
</dbReference>
<accession>A0A8J6Y6S9</accession>
<protein>
    <submittedName>
        <fullName evidence="2">Tetratricopeptide repeat protein</fullName>
    </submittedName>
</protein>
<dbReference type="InterPro" id="IPR019734">
    <property type="entry name" value="TPR_rpt"/>
</dbReference>
<dbReference type="AlphaFoldDB" id="A0A8J6Y6S9"/>
<dbReference type="InterPro" id="IPR011990">
    <property type="entry name" value="TPR-like_helical_dom_sf"/>
</dbReference>
<dbReference type="SMART" id="SM00028">
    <property type="entry name" value="TPR"/>
    <property type="match status" value="2"/>
</dbReference>
<organism evidence="2 3">
    <name type="scientific">Candidatus Polarisedimenticola svalbardensis</name>
    <dbReference type="NCBI Taxonomy" id="2886004"/>
    <lineage>
        <taxon>Bacteria</taxon>
        <taxon>Pseudomonadati</taxon>
        <taxon>Acidobacteriota</taxon>
        <taxon>Candidatus Polarisedimenticolia</taxon>
        <taxon>Candidatus Polarisedimenticolales</taxon>
        <taxon>Candidatus Polarisedimenticolaceae</taxon>
        <taxon>Candidatus Polarisedimenticola</taxon>
    </lineage>
</organism>
<sequence length="220" mass="24492">MNRYTIPIMLFGVLFAGCTARLDKPAQTTPADLPDARVKTQSAAMEQDAGGFSITEPVPANLELRAGYDEALRYLEQERYEPGITLLLELTEQAPEATAAHIALGIAYANIDDLDRAEASLQKALELNPRHPAAYNELGLVQRRKGRYADSRASYEAALSQFADYHFAHRNLAILCDLYIGDTACALEHYEAYSRMVPEDGETVKWIADLLNRMNREEAP</sequence>
<feature type="repeat" description="TPR" evidence="1">
    <location>
        <begin position="98"/>
        <end position="131"/>
    </location>
</feature>
<dbReference type="PROSITE" id="PS50005">
    <property type="entry name" value="TPR"/>
    <property type="match status" value="1"/>
</dbReference>
<keyword evidence="1" id="KW-0802">TPR repeat</keyword>
<evidence type="ECO:0000313" key="3">
    <source>
        <dbReference type="Proteomes" id="UP000648239"/>
    </source>
</evidence>
<evidence type="ECO:0000313" key="2">
    <source>
        <dbReference type="EMBL" id="MBD3868285.1"/>
    </source>
</evidence>
<dbReference type="SUPFAM" id="SSF48452">
    <property type="entry name" value="TPR-like"/>
    <property type="match status" value="1"/>
</dbReference>
<dbReference type="Pfam" id="PF13432">
    <property type="entry name" value="TPR_16"/>
    <property type="match status" value="1"/>
</dbReference>
<reference evidence="2 3" key="1">
    <citation type="submission" date="2020-08" db="EMBL/GenBank/DDBJ databases">
        <title>Acidobacteriota in marine sediments use diverse sulfur dissimilation pathways.</title>
        <authorList>
            <person name="Wasmund K."/>
        </authorList>
    </citation>
    <scope>NUCLEOTIDE SEQUENCE [LARGE SCALE GENOMIC DNA]</scope>
    <source>
        <strain evidence="2">MAG AM4</strain>
    </source>
</reference>
<dbReference type="PANTHER" id="PTHR44809:SF1">
    <property type="entry name" value="PROTEIN O-MANNOSYL-TRANSFERASE TMTC1"/>
    <property type="match status" value="1"/>
</dbReference>
<dbReference type="InterPro" id="IPR052943">
    <property type="entry name" value="TMTC_O-mannosyl-trnsfr"/>
</dbReference>
<name>A0A8J6Y6S9_9BACT</name>
<dbReference type="Proteomes" id="UP000648239">
    <property type="component" value="Unassembled WGS sequence"/>
</dbReference>
<evidence type="ECO:0000256" key="1">
    <source>
        <dbReference type="PROSITE-ProRule" id="PRU00339"/>
    </source>
</evidence>
<dbReference type="Gene3D" id="1.25.40.10">
    <property type="entry name" value="Tetratricopeptide repeat domain"/>
    <property type="match status" value="2"/>
</dbReference>
<comment type="caution">
    <text evidence="2">The sequence shown here is derived from an EMBL/GenBank/DDBJ whole genome shotgun (WGS) entry which is preliminary data.</text>
</comment>
<proteinExistence type="predicted"/>
<dbReference type="PROSITE" id="PS50293">
    <property type="entry name" value="TPR_REGION"/>
    <property type="match status" value="1"/>
</dbReference>
<dbReference type="PANTHER" id="PTHR44809">
    <property type="match status" value="1"/>
</dbReference>
<dbReference type="EMBL" id="JACXWD010000027">
    <property type="protein sequence ID" value="MBD3868285.1"/>
    <property type="molecule type" value="Genomic_DNA"/>
</dbReference>
<gene>
    <name evidence="2" type="ORF">IFK94_09180</name>
</gene>